<dbReference type="GO" id="GO:0004694">
    <property type="term" value="F:eukaryotic translation initiation factor 2alpha kinase activity"/>
    <property type="evidence" value="ECO:0007669"/>
    <property type="project" value="TreeGrafter"/>
</dbReference>
<keyword evidence="9" id="KW-0812">Transmembrane</keyword>
<dbReference type="Gene3D" id="1.10.510.10">
    <property type="entry name" value="Transferase(Phosphotransferase) domain 1"/>
    <property type="match status" value="1"/>
</dbReference>
<dbReference type="InterPro" id="IPR000719">
    <property type="entry name" value="Prot_kinase_dom"/>
</dbReference>
<dbReference type="STRING" id="144197.ENSSPAP00000009882"/>
<keyword evidence="3" id="KW-0418">Kinase</keyword>
<dbReference type="PROSITE" id="PS00108">
    <property type="entry name" value="PROTEIN_KINASE_ST"/>
    <property type="match status" value="1"/>
</dbReference>
<evidence type="ECO:0000256" key="1">
    <source>
        <dbReference type="ARBA" id="ARBA00022679"/>
    </source>
</evidence>
<evidence type="ECO:0000256" key="3">
    <source>
        <dbReference type="ARBA" id="ARBA00022777"/>
    </source>
</evidence>
<dbReference type="InterPro" id="IPR011009">
    <property type="entry name" value="Kinase-like_dom_sf"/>
</dbReference>
<evidence type="ECO:0000256" key="2">
    <source>
        <dbReference type="ARBA" id="ARBA00022741"/>
    </source>
</evidence>
<organism evidence="12">
    <name type="scientific">Stegastes partitus</name>
    <name type="common">bicolor damselfish</name>
    <dbReference type="NCBI Taxonomy" id="144197"/>
    <lineage>
        <taxon>Eukaryota</taxon>
        <taxon>Metazoa</taxon>
        <taxon>Chordata</taxon>
        <taxon>Craniata</taxon>
        <taxon>Vertebrata</taxon>
        <taxon>Euteleostomi</taxon>
        <taxon>Actinopterygii</taxon>
        <taxon>Neopterygii</taxon>
        <taxon>Teleostei</taxon>
        <taxon>Neoteleostei</taxon>
        <taxon>Acanthomorphata</taxon>
        <taxon>Ovalentaria</taxon>
        <taxon>Pomacentridae</taxon>
        <taxon>Stegastes</taxon>
    </lineage>
</organism>
<dbReference type="GO" id="GO:0005524">
    <property type="term" value="F:ATP binding"/>
    <property type="evidence" value="ECO:0007669"/>
    <property type="project" value="UniProtKB-UniRule"/>
</dbReference>
<dbReference type="GO" id="GO:0005737">
    <property type="term" value="C:cytoplasm"/>
    <property type="evidence" value="ECO:0007669"/>
    <property type="project" value="TreeGrafter"/>
</dbReference>
<protein>
    <recommendedName>
        <fullName evidence="13">Protein kinase domain-containing protein</fullName>
    </recommendedName>
</protein>
<evidence type="ECO:0000256" key="4">
    <source>
        <dbReference type="ARBA" id="ARBA00022840"/>
    </source>
</evidence>
<dbReference type="InterPro" id="IPR050339">
    <property type="entry name" value="CC_SR_Kinase"/>
</dbReference>
<evidence type="ECO:0000256" key="8">
    <source>
        <dbReference type="RuleBase" id="RU000304"/>
    </source>
</evidence>
<dbReference type="InterPro" id="IPR014720">
    <property type="entry name" value="dsRBD_dom"/>
</dbReference>
<evidence type="ECO:0008006" key="13">
    <source>
        <dbReference type="Google" id="ProtNLM"/>
    </source>
</evidence>
<evidence type="ECO:0000259" key="11">
    <source>
        <dbReference type="PROSITE" id="PS50137"/>
    </source>
</evidence>
<comment type="similarity">
    <text evidence="5">Belongs to the protein kinase superfamily. Ser/Thr protein kinase family. GCN2 subfamily.</text>
</comment>
<dbReference type="PROSITE" id="PS50137">
    <property type="entry name" value="DS_RBD"/>
    <property type="match status" value="1"/>
</dbReference>
<dbReference type="InterPro" id="IPR008271">
    <property type="entry name" value="Ser/Thr_kinase_AS"/>
</dbReference>
<sequence>MQIQRLQSRSSNHHTEELTWRRKEDNTIVQFFNRVFMRAVISGVQFPIGVGENRKEAKQNAAKSALRSLDDKENQRPVVRPTVYTAKNVSSKPAPVCQKNITAKLVYEKTCVSKMTEVMSIDIALETVLYSTKSQFDFKELLGSGAFGQVYKVIDKLLDKHFALKIVRFKEIRKAVREAKAMSDLYHPHIVRCYSAWVGDSGYQWDSTDDSSSSTQSSSDSSEKFLYIQMELCDTRTLKEWIDENNKNTSNRDSKRRKESLDIVLQIVDGVEYIHSKKFIHRDLKPSNIMFGQEGQVKIGDFGLRGERSHLCPTGKTITHNKPYGRKVDIFPLGLIYFELLWKISTFHEKDKVSFRGKKPPEEFSHRFTEEVHLHSLSVFTNISQYFLYVPVDWIVLQAGLYFYSFPVLPVLLFML</sequence>
<name>A0A3B5A8C0_9TELE</name>
<feature type="binding site" evidence="7">
    <location>
        <position position="165"/>
    </location>
    <ligand>
        <name>ATP</name>
        <dbReference type="ChEBI" id="CHEBI:30616"/>
    </ligand>
</feature>
<keyword evidence="2 7" id="KW-0547">Nucleotide-binding</keyword>
<dbReference type="InterPro" id="IPR017441">
    <property type="entry name" value="Protein_kinase_ATP_BS"/>
</dbReference>
<keyword evidence="8" id="KW-0723">Serine/threonine-protein kinase</keyword>
<evidence type="ECO:0000313" key="12">
    <source>
        <dbReference type="Ensembl" id="ENSSPAP00000009882.1"/>
    </source>
</evidence>
<dbReference type="SUPFAM" id="SSF56112">
    <property type="entry name" value="Protein kinase-like (PK-like)"/>
    <property type="match status" value="1"/>
</dbReference>
<feature type="domain" description="Protein kinase" evidence="10">
    <location>
        <begin position="136"/>
        <end position="416"/>
    </location>
</feature>
<evidence type="ECO:0000256" key="5">
    <source>
        <dbReference type="ARBA" id="ARBA00037982"/>
    </source>
</evidence>
<evidence type="ECO:0000256" key="7">
    <source>
        <dbReference type="PROSITE-ProRule" id="PRU10141"/>
    </source>
</evidence>
<accession>A0A3B5A8C0</accession>
<feature type="transmembrane region" description="Helical" evidence="9">
    <location>
        <begin position="394"/>
        <end position="415"/>
    </location>
</feature>
<dbReference type="PANTHER" id="PTHR11042">
    <property type="entry name" value="EUKARYOTIC TRANSLATION INITIATION FACTOR 2-ALPHA KINASE EIF2-ALPHA KINASE -RELATED"/>
    <property type="match status" value="1"/>
</dbReference>
<evidence type="ECO:0000256" key="6">
    <source>
        <dbReference type="PROSITE-ProRule" id="PRU00266"/>
    </source>
</evidence>
<dbReference type="GO" id="GO:0003723">
    <property type="term" value="F:RNA binding"/>
    <property type="evidence" value="ECO:0007669"/>
    <property type="project" value="UniProtKB-UniRule"/>
</dbReference>
<keyword evidence="4 7" id="KW-0067">ATP-binding</keyword>
<dbReference type="Ensembl" id="ENSSPAT00000010058.1">
    <property type="protein sequence ID" value="ENSSPAP00000009882.1"/>
    <property type="gene ID" value="ENSSPAG00000007476.1"/>
</dbReference>
<dbReference type="Pfam" id="PF00035">
    <property type="entry name" value="dsrm"/>
    <property type="match status" value="1"/>
</dbReference>
<dbReference type="Gene3D" id="3.30.200.20">
    <property type="entry name" value="Phosphorylase Kinase, domain 1"/>
    <property type="match status" value="1"/>
</dbReference>
<dbReference type="PROSITE" id="PS00107">
    <property type="entry name" value="PROTEIN_KINASE_ATP"/>
    <property type="match status" value="1"/>
</dbReference>
<dbReference type="PANTHER" id="PTHR11042:SF166">
    <property type="entry name" value="EUKARYOTIC TRANSLATION INITIATION FACTOR 2-ALPHA KINASE 3"/>
    <property type="match status" value="1"/>
</dbReference>
<keyword evidence="9" id="KW-1133">Transmembrane helix</keyword>
<evidence type="ECO:0000259" key="10">
    <source>
        <dbReference type="PROSITE" id="PS50011"/>
    </source>
</evidence>
<proteinExistence type="inferred from homology"/>
<feature type="domain" description="DRBM" evidence="11">
    <location>
        <begin position="34"/>
        <end position="71"/>
    </location>
</feature>
<dbReference type="Gene3D" id="3.30.160.20">
    <property type="match status" value="1"/>
</dbReference>
<dbReference type="GO" id="GO:0005634">
    <property type="term" value="C:nucleus"/>
    <property type="evidence" value="ECO:0007669"/>
    <property type="project" value="TreeGrafter"/>
</dbReference>
<dbReference type="AlphaFoldDB" id="A0A3B5A8C0"/>
<reference evidence="12" key="1">
    <citation type="submission" date="2023-09" db="UniProtKB">
        <authorList>
            <consortium name="Ensembl"/>
        </authorList>
    </citation>
    <scope>IDENTIFICATION</scope>
</reference>
<keyword evidence="6" id="KW-0694">RNA-binding</keyword>
<dbReference type="SMART" id="SM00220">
    <property type="entry name" value="S_TKc"/>
    <property type="match status" value="1"/>
</dbReference>
<keyword evidence="1" id="KW-0808">Transferase</keyword>
<dbReference type="SUPFAM" id="SSF54768">
    <property type="entry name" value="dsRNA-binding domain-like"/>
    <property type="match status" value="1"/>
</dbReference>
<dbReference type="GeneTree" id="ENSGT00940000163863"/>
<keyword evidence="9" id="KW-0472">Membrane</keyword>
<evidence type="ECO:0000256" key="9">
    <source>
        <dbReference type="SAM" id="Phobius"/>
    </source>
</evidence>
<dbReference type="PROSITE" id="PS50011">
    <property type="entry name" value="PROTEIN_KINASE_DOM"/>
    <property type="match status" value="1"/>
</dbReference>
<dbReference type="Pfam" id="PF00069">
    <property type="entry name" value="Pkinase"/>
    <property type="match status" value="1"/>
</dbReference>